<dbReference type="AlphaFoldDB" id="A0A0A2MI25"/>
<sequence>MVLTSCQDDDSETDSREFEPSTVMVKTYGSVSTIEMFNLINSYDLEVDNIDNEAYVSALSSDKLDYVKQYFSTKPYINNTTWPVTGYLHYQTNEITIFPRLFNITNLAHQADFLQAMQVLQLTEKGNGHVIIFKVPEGQELRWAQHFRGLDGVEWAELNYYYEVILHNNN</sequence>
<dbReference type="STRING" id="1121898.GCA_000422725_03604"/>
<organism evidence="1 2">
    <name type="scientific">Flavobacterium subsaxonicum WB 4.1-42 = DSM 21790</name>
    <dbReference type="NCBI Taxonomy" id="1121898"/>
    <lineage>
        <taxon>Bacteria</taxon>
        <taxon>Pseudomonadati</taxon>
        <taxon>Bacteroidota</taxon>
        <taxon>Flavobacteriia</taxon>
        <taxon>Flavobacteriales</taxon>
        <taxon>Flavobacteriaceae</taxon>
        <taxon>Flavobacterium</taxon>
    </lineage>
</organism>
<gene>
    <name evidence="1" type="ORF">Q766_15050</name>
</gene>
<dbReference type="eggNOG" id="ENOG50312BZ">
    <property type="taxonomic scope" value="Bacteria"/>
</dbReference>
<dbReference type="EMBL" id="JRLY01000013">
    <property type="protein sequence ID" value="KGO91959.1"/>
    <property type="molecule type" value="Genomic_DNA"/>
</dbReference>
<evidence type="ECO:0000313" key="1">
    <source>
        <dbReference type="EMBL" id="KGO91959.1"/>
    </source>
</evidence>
<dbReference type="Proteomes" id="UP000030111">
    <property type="component" value="Unassembled WGS sequence"/>
</dbReference>
<comment type="caution">
    <text evidence="1">The sequence shown here is derived from an EMBL/GenBank/DDBJ whole genome shotgun (WGS) entry which is preliminary data.</text>
</comment>
<reference evidence="1 2" key="1">
    <citation type="submission" date="2013-09" db="EMBL/GenBank/DDBJ databases">
        <authorList>
            <person name="Zeng Z."/>
            <person name="Chen C."/>
        </authorList>
    </citation>
    <scope>NUCLEOTIDE SEQUENCE [LARGE SCALE GENOMIC DNA]</scope>
    <source>
        <strain evidence="1 2">WB 4.1-42</strain>
    </source>
</reference>
<name>A0A0A2MI25_9FLAO</name>
<keyword evidence="2" id="KW-1185">Reference proteome</keyword>
<accession>A0A0A2MI25</accession>
<protein>
    <submittedName>
        <fullName evidence="1">Uncharacterized protein</fullName>
    </submittedName>
</protein>
<proteinExistence type="predicted"/>
<evidence type="ECO:0000313" key="2">
    <source>
        <dbReference type="Proteomes" id="UP000030111"/>
    </source>
</evidence>